<dbReference type="GO" id="GO:0016616">
    <property type="term" value="F:oxidoreductase activity, acting on the CH-OH group of donors, NAD or NADP as acceptor"/>
    <property type="evidence" value="ECO:0007669"/>
    <property type="project" value="TreeGrafter"/>
</dbReference>
<sequence>MSTIETILITGASSGLGLGFLTHYLSLSTLTPKIIAIDTHPLPEKITTPHPPTLSFHRLDITSADAVQTLASTYTHTPLTLILHCAGIRGLVPSIVSREKDANRNVASTETLEVMDKETMMRAFEVNTWGTFNLIKSFLPSLLSSSSSSLEDTSRTRPKFVILSSRMSSISANSAGGAYAYRASKAALNAVVRSFVIDVPQAQFLLLHPGRVETGLVAWKEEGAVSVEESVDDCLRVLERMGEEGWASGRLVDRFGEEIGW</sequence>
<dbReference type="InterPro" id="IPR052184">
    <property type="entry name" value="SDR_enzymes"/>
</dbReference>
<dbReference type="Proteomes" id="UP000624244">
    <property type="component" value="Unassembled WGS sequence"/>
</dbReference>
<dbReference type="Gene3D" id="3.40.50.720">
    <property type="entry name" value="NAD(P)-binding Rossmann-like Domain"/>
    <property type="match status" value="1"/>
</dbReference>
<dbReference type="PANTHER" id="PTHR45458">
    <property type="entry name" value="SHORT-CHAIN DEHYDROGENASE/REDUCTASE SDR"/>
    <property type="match status" value="1"/>
</dbReference>
<dbReference type="SUPFAM" id="SSF51735">
    <property type="entry name" value="NAD(P)-binding Rossmann-fold domains"/>
    <property type="match status" value="1"/>
</dbReference>
<dbReference type="PRINTS" id="PR00081">
    <property type="entry name" value="GDHRDH"/>
</dbReference>
<name>A0A8H6DWS2_COCSA</name>
<evidence type="ECO:0000313" key="2">
    <source>
        <dbReference type="Proteomes" id="UP000624244"/>
    </source>
</evidence>
<gene>
    <name evidence="1" type="ORF">GGP41_010504</name>
</gene>
<dbReference type="OMA" id="NTWGTFN"/>
<reference evidence="1" key="1">
    <citation type="submission" date="2019-11" db="EMBL/GenBank/DDBJ databases">
        <title>Bipolaris sorokiniana Genome sequencing.</title>
        <authorList>
            <person name="Wang H."/>
        </authorList>
    </citation>
    <scope>NUCLEOTIDE SEQUENCE</scope>
</reference>
<evidence type="ECO:0008006" key="3">
    <source>
        <dbReference type="Google" id="ProtNLM"/>
    </source>
</evidence>
<dbReference type="EMBL" id="WNKQ01000006">
    <property type="protein sequence ID" value="KAF5850817.1"/>
    <property type="molecule type" value="Genomic_DNA"/>
</dbReference>
<dbReference type="InterPro" id="IPR002347">
    <property type="entry name" value="SDR_fam"/>
</dbReference>
<dbReference type="AlphaFoldDB" id="A0A8H6DWS2"/>
<dbReference type="InterPro" id="IPR036291">
    <property type="entry name" value="NAD(P)-bd_dom_sf"/>
</dbReference>
<protein>
    <recommendedName>
        <fullName evidence="3">NAD(P)-binding protein</fullName>
    </recommendedName>
</protein>
<comment type="caution">
    <text evidence="1">The sequence shown here is derived from an EMBL/GenBank/DDBJ whole genome shotgun (WGS) entry which is preliminary data.</text>
</comment>
<evidence type="ECO:0000313" key="1">
    <source>
        <dbReference type="EMBL" id="KAF5850817.1"/>
    </source>
</evidence>
<accession>A0A8H6DWS2</accession>
<organism evidence="1 2">
    <name type="scientific">Cochliobolus sativus</name>
    <name type="common">Common root rot and spot blotch fungus</name>
    <name type="synonym">Bipolaris sorokiniana</name>
    <dbReference type="NCBI Taxonomy" id="45130"/>
    <lineage>
        <taxon>Eukaryota</taxon>
        <taxon>Fungi</taxon>
        <taxon>Dikarya</taxon>
        <taxon>Ascomycota</taxon>
        <taxon>Pezizomycotina</taxon>
        <taxon>Dothideomycetes</taxon>
        <taxon>Pleosporomycetidae</taxon>
        <taxon>Pleosporales</taxon>
        <taxon>Pleosporineae</taxon>
        <taxon>Pleosporaceae</taxon>
        <taxon>Bipolaris</taxon>
    </lineage>
</organism>
<dbReference type="PANTHER" id="PTHR45458:SF1">
    <property type="entry name" value="SHORT CHAIN DEHYDROGENASE"/>
    <property type="match status" value="1"/>
</dbReference>
<proteinExistence type="predicted"/>
<dbReference type="Pfam" id="PF00106">
    <property type="entry name" value="adh_short"/>
    <property type="match status" value="1"/>
</dbReference>